<accession>A0A015JWT9</accession>
<dbReference type="InterPro" id="IPR000210">
    <property type="entry name" value="BTB/POZ_dom"/>
</dbReference>
<comment type="caution">
    <text evidence="2">The sequence shown here is derived from an EMBL/GenBank/DDBJ whole genome shotgun (WGS) entry which is preliminary data.</text>
</comment>
<dbReference type="InterPro" id="IPR011333">
    <property type="entry name" value="SKP1/BTB/POZ_sf"/>
</dbReference>
<feature type="domain" description="BTB" evidence="1">
    <location>
        <begin position="20"/>
        <end position="88"/>
    </location>
</feature>
<dbReference type="Pfam" id="PF00651">
    <property type="entry name" value="BTB"/>
    <property type="match status" value="1"/>
</dbReference>
<evidence type="ECO:0000313" key="2">
    <source>
        <dbReference type="EMBL" id="EXX51601.1"/>
    </source>
</evidence>
<dbReference type="EMBL" id="JEMT01029645">
    <property type="protein sequence ID" value="EXX51601.1"/>
    <property type="molecule type" value="Genomic_DNA"/>
</dbReference>
<dbReference type="InterPro" id="IPR051481">
    <property type="entry name" value="BTB-POZ/Galectin-3-binding"/>
</dbReference>
<dbReference type="HOGENOM" id="CLU_027011_0_0_1"/>
<organism evidence="2 3">
    <name type="scientific">Rhizophagus irregularis (strain DAOM 197198w)</name>
    <name type="common">Glomus intraradices</name>
    <dbReference type="NCBI Taxonomy" id="1432141"/>
    <lineage>
        <taxon>Eukaryota</taxon>
        <taxon>Fungi</taxon>
        <taxon>Fungi incertae sedis</taxon>
        <taxon>Mucoromycota</taxon>
        <taxon>Glomeromycotina</taxon>
        <taxon>Glomeromycetes</taxon>
        <taxon>Glomerales</taxon>
        <taxon>Glomeraceae</taxon>
        <taxon>Rhizophagus</taxon>
    </lineage>
</organism>
<dbReference type="OrthoDB" id="6359816at2759"/>
<sequence length="328" mass="37692">MKGSSLSQDLKSLLNNKRYSDIEILCEDNIKLYANRAILAARSNVLDALFYNGLKESYENQIRFPTINSSVMKIILEYAYTGSVREESLNDDIIIEAYSAADYFQLPDLQGFIARIFKDSLLKSCRVHNLPVLLSKVVEKKKPSLIDNHILIDLIVEELSTFPLNVIEFGRLSLEALRYLLSYKHEKKMPFVTPEYEILRYCAILAGKNVSNDAYETLSKRLPILEPMNYIQVEILRYSAILGGKKVCNEAYETLFKRQPIPSISRQIEYIKVENNFTDCQKVVEILEPLVKYIDLKRINTQILAKIIEPLGIIPSEVIKDAMTNTYM</sequence>
<dbReference type="Gene3D" id="3.30.710.10">
    <property type="entry name" value="Potassium Channel Kv1.1, Chain A"/>
    <property type="match status" value="1"/>
</dbReference>
<protein>
    <recommendedName>
        <fullName evidence="1">BTB domain-containing protein</fullName>
    </recommendedName>
</protein>
<gene>
    <name evidence="2" type="ORF">RirG_260470</name>
</gene>
<evidence type="ECO:0000259" key="1">
    <source>
        <dbReference type="PROSITE" id="PS50097"/>
    </source>
</evidence>
<keyword evidence="3" id="KW-1185">Reference proteome</keyword>
<evidence type="ECO:0000313" key="3">
    <source>
        <dbReference type="Proteomes" id="UP000022910"/>
    </source>
</evidence>
<dbReference type="SUPFAM" id="SSF54695">
    <property type="entry name" value="POZ domain"/>
    <property type="match status" value="1"/>
</dbReference>
<name>A0A015JWT9_RHIIW</name>
<reference evidence="2 3" key="1">
    <citation type="submission" date="2014-02" db="EMBL/GenBank/DDBJ databases">
        <title>Single nucleus genome sequencing reveals high similarity among nuclei of an endomycorrhizal fungus.</title>
        <authorList>
            <person name="Lin K."/>
            <person name="Geurts R."/>
            <person name="Zhang Z."/>
            <person name="Limpens E."/>
            <person name="Saunders D.G."/>
            <person name="Mu D."/>
            <person name="Pang E."/>
            <person name="Cao H."/>
            <person name="Cha H."/>
            <person name="Lin T."/>
            <person name="Zhou Q."/>
            <person name="Shang Y."/>
            <person name="Li Y."/>
            <person name="Ivanov S."/>
            <person name="Sharma T."/>
            <person name="Velzen R.V."/>
            <person name="Ruijter N.D."/>
            <person name="Aanen D.K."/>
            <person name="Win J."/>
            <person name="Kamoun S."/>
            <person name="Bisseling T."/>
            <person name="Huang S."/>
        </authorList>
    </citation>
    <scope>NUCLEOTIDE SEQUENCE [LARGE SCALE GENOMIC DNA]</scope>
    <source>
        <strain evidence="3">DAOM197198w</strain>
    </source>
</reference>
<dbReference type="Proteomes" id="UP000022910">
    <property type="component" value="Unassembled WGS sequence"/>
</dbReference>
<dbReference type="PROSITE" id="PS50097">
    <property type="entry name" value="BTB"/>
    <property type="match status" value="1"/>
</dbReference>
<dbReference type="PANTHER" id="PTHR24410:SF23">
    <property type="entry name" value="BTB DOMAIN-CONTAINING PROTEIN-RELATED"/>
    <property type="match status" value="1"/>
</dbReference>
<dbReference type="AlphaFoldDB" id="A0A015JWT9"/>
<dbReference type="SMART" id="SM00225">
    <property type="entry name" value="BTB"/>
    <property type="match status" value="1"/>
</dbReference>
<proteinExistence type="predicted"/>
<dbReference type="PANTHER" id="PTHR24410">
    <property type="entry name" value="HL07962P-RELATED"/>
    <property type="match status" value="1"/>
</dbReference>